<comment type="caution">
    <text evidence="1">The sequence shown here is derived from an EMBL/GenBank/DDBJ whole genome shotgun (WGS) entry which is preliminary data.</text>
</comment>
<feature type="non-terminal residue" evidence="1">
    <location>
        <position position="56"/>
    </location>
</feature>
<dbReference type="Gene3D" id="3.20.20.150">
    <property type="entry name" value="Divalent-metal-dependent TIM barrel enzymes"/>
    <property type="match status" value="1"/>
</dbReference>
<gene>
    <name evidence="1" type="ORF">ENI96_02520</name>
</gene>
<reference evidence="1" key="1">
    <citation type="journal article" date="2020" name="mSystems">
        <title>Genome- and Community-Level Interaction Insights into Carbon Utilization and Element Cycling Functions of Hydrothermarchaeota in Hydrothermal Sediment.</title>
        <authorList>
            <person name="Zhou Z."/>
            <person name="Liu Y."/>
            <person name="Xu W."/>
            <person name="Pan J."/>
            <person name="Luo Z.H."/>
            <person name="Li M."/>
        </authorList>
    </citation>
    <scope>NUCLEOTIDE SEQUENCE [LARGE SCALE GENOMIC DNA]</scope>
    <source>
        <strain evidence="1">HyVt-443</strain>
    </source>
</reference>
<dbReference type="EMBL" id="DRKP01000028">
    <property type="protein sequence ID" value="HEB95289.1"/>
    <property type="molecule type" value="Genomic_DNA"/>
</dbReference>
<sequence>MHYLGFGLRLRREYLQPVLAEQPAVDWFEVITENYLDDDSALAGLERLRERYPLVL</sequence>
<accession>A0A831RMK8</accession>
<dbReference type="Pfam" id="PF05114">
    <property type="entry name" value="MbnB_TglH_ChrH"/>
    <property type="match status" value="1"/>
</dbReference>
<protein>
    <submittedName>
        <fullName evidence="1">DUF692 family protein</fullName>
    </submittedName>
</protein>
<evidence type="ECO:0000313" key="1">
    <source>
        <dbReference type="EMBL" id="HEB95289.1"/>
    </source>
</evidence>
<dbReference type="AlphaFoldDB" id="A0A831RMK8"/>
<proteinExistence type="predicted"/>
<organism evidence="1">
    <name type="scientific">Sedimenticola thiotaurini</name>
    <dbReference type="NCBI Taxonomy" id="1543721"/>
    <lineage>
        <taxon>Bacteria</taxon>
        <taxon>Pseudomonadati</taxon>
        <taxon>Pseudomonadota</taxon>
        <taxon>Gammaproteobacteria</taxon>
        <taxon>Chromatiales</taxon>
        <taxon>Sedimenticolaceae</taxon>
        <taxon>Sedimenticola</taxon>
    </lineage>
</organism>
<dbReference type="Proteomes" id="UP000886251">
    <property type="component" value="Unassembled WGS sequence"/>
</dbReference>
<dbReference type="InterPro" id="IPR007801">
    <property type="entry name" value="MbnB/TglH/ChrH"/>
</dbReference>
<name>A0A831RMK8_9GAMM</name>